<comment type="similarity">
    <text evidence="10 11">Belongs to the TonB-dependent receptor family.</text>
</comment>
<dbReference type="InterPro" id="IPR037066">
    <property type="entry name" value="Plug_dom_sf"/>
</dbReference>
<keyword evidence="3 10" id="KW-1134">Transmembrane beta strand</keyword>
<evidence type="ECO:0000256" key="6">
    <source>
        <dbReference type="ARBA" id="ARBA00023065"/>
    </source>
</evidence>
<comment type="caution">
    <text evidence="14">The sequence shown here is derived from an EMBL/GenBank/DDBJ whole genome shotgun (WGS) entry which is preliminary data.</text>
</comment>
<comment type="subcellular location">
    <subcellularLocation>
        <location evidence="1 10">Cell outer membrane</location>
        <topology evidence="1 10">Multi-pass membrane protein</topology>
    </subcellularLocation>
</comment>
<evidence type="ECO:0000313" key="15">
    <source>
        <dbReference type="Proteomes" id="UP001204144"/>
    </source>
</evidence>
<gene>
    <name evidence="14" type="ORF">EGI31_00070</name>
</gene>
<evidence type="ECO:0000259" key="13">
    <source>
        <dbReference type="Pfam" id="PF07715"/>
    </source>
</evidence>
<dbReference type="Gene3D" id="2.170.130.10">
    <property type="entry name" value="TonB-dependent receptor, plug domain"/>
    <property type="match status" value="1"/>
</dbReference>
<dbReference type="Proteomes" id="UP001204144">
    <property type="component" value="Unassembled WGS sequence"/>
</dbReference>
<evidence type="ECO:0000259" key="12">
    <source>
        <dbReference type="Pfam" id="PF00593"/>
    </source>
</evidence>
<keyword evidence="9 10" id="KW-0998">Cell outer membrane</keyword>
<dbReference type="GO" id="GO:0015889">
    <property type="term" value="P:cobalamin transport"/>
    <property type="evidence" value="ECO:0007669"/>
    <property type="project" value="TreeGrafter"/>
</dbReference>
<proteinExistence type="inferred from homology"/>
<evidence type="ECO:0000256" key="5">
    <source>
        <dbReference type="ARBA" id="ARBA00022729"/>
    </source>
</evidence>
<keyword evidence="8 10" id="KW-0472">Membrane</keyword>
<evidence type="ECO:0000256" key="11">
    <source>
        <dbReference type="RuleBase" id="RU003357"/>
    </source>
</evidence>
<dbReference type="Gene3D" id="2.40.170.20">
    <property type="entry name" value="TonB-dependent receptor, beta-barrel domain"/>
    <property type="match status" value="1"/>
</dbReference>
<dbReference type="InterPro" id="IPR036942">
    <property type="entry name" value="Beta-barrel_TonB_sf"/>
</dbReference>
<name>A0AAE3GZ64_9BACT</name>
<evidence type="ECO:0000256" key="4">
    <source>
        <dbReference type="ARBA" id="ARBA00022692"/>
    </source>
</evidence>
<evidence type="ECO:0000256" key="8">
    <source>
        <dbReference type="ARBA" id="ARBA00023136"/>
    </source>
</evidence>
<dbReference type="InterPro" id="IPR000531">
    <property type="entry name" value="Beta-barrel_TonB"/>
</dbReference>
<dbReference type="GO" id="GO:0009279">
    <property type="term" value="C:cell outer membrane"/>
    <property type="evidence" value="ECO:0007669"/>
    <property type="project" value="UniProtKB-SubCell"/>
</dbReference>
<dbReference type="RefSeq" id="WP_255035064.1">
    <property type="nucleotide sequence ID" value="NZ_RJUF01000001.1"/>
</dbReference>
<keyword evidence="15" id="KW-1185">Reference proteome</keyword>
<dbReference type="CDD" id="cd01347">
    <property type="entry name" value="ligand_gated_channel"/>
    <property type="match status" value="1"/>
</dbReference>
<dbReference type="PROSITE" id="PS52016">
    <property type="entry name" value="TONB_DEPENDENT_REC_3"/>
    <property type="match status" value="1"/>
</dbReference>
<evidence type="ECO:0000256" key="10">
    <source>
        <dbReference type="PROSITE-ProRule" id="PRU01360"/>
    </source>
</evidence>
<organism evidence="14 15">
    <name type="scientific">Lacihabitans soyangensis</name>
    <dbReference type="NCBI Taxonomy" id="869394"/>
    <lineage>
        <taxon>Bacteria</taxon>
        <taxon>Pseudomonadati</taxon>
        <taxon>Bacteroidota</taxon>
        <taxon>Cytophagia</taxon>
        <taxon>Cytophagales</taxon>
        <taxon>Leadbetterellaceae</taxon>
        <taxon>Lacihabitans</taxon>
    </lineage>
</organism>
<evidence type="ECO:0000256" key="2">
    <source>
        <dbReference type="ARBA" id="ARBA00022448"/>
    </source>
</evidence>
<keyword evidence="7 11" id="KW-0798">TonB box</keyword>
<evidence type="ECO:0000256" key="1">
    <source>
        <dbReference type="ARBA" id="ARBA00004571"/>
    </source>
</evidence>
<dbReference type="InterPro" id="IPR039426">
    <property type="entry name" value="TonB-dep_rcpt-like"/>
</dbReference>
<protein>
    <submittedName>
        <fullName evidence="14">TonB-dependent receptor</fullName>
    </submittedName>
</protein>
<dbReference type="SUPFAM" id="SSF56935">
    <property type="entry name" value="Porins"/>
    <property type="match status" value="1"/>
</dbReference>
<feature type="domain" description="TonB-dependent receptor-like beta-barrel" evidence="12">
    <location>
        <begin position="241"/>
        <end position="627"/>
    </location>
</feature>
<keyword evidence="14" id="KW-0675">Receptor</keyword>
<keyword evidence="4 10" id="KW-0812">Transmembrane</keyword>
<keyword evidence="5" id="KW-0732">Signal</keyword>
<accession>A0AAE3GZ64</accession>
<dbReference type="PANTHER" id="PTHR30069:SF53">
    <property type="entry name" value="COLICIN I RECEPTOR-RELATED"/>
    <property type="match status" value="1"/>
</dbReference>
<dbReference type="EMBL" id="RJUF01000001">
    <property type="protein sequence ID" value="MCP9761330.1"/>
    <property type="molecule type" value="Genomic_DNA"/>
</dbReference>
<evidence type="ECO:0000256" key="7">
    <source>
        <dbReference type="ARBA" id="ARBA00023077"/>
    </source>
</evidence>
<dbReference type="Pfam" id="PF00593">
    <property type="entry name" value="TonB_dep_Rec_b-barrel"/>
    <property type="match status" value="1"/>
</dbReference>
<sequence length="653" mass="72537">MFQTFKKVLFVGFCLQVNFAFSQSENQLQDVVITANKYPQKLDQTGKVLTVIGDSVIKANVGLSLGQLLSQQVGVMVIGSGQTAGSTQNVSLRGVNFGHTLILVDGVPVNEASGIGSTFDINLLSLQQIERIEIMKNGQSSLYGSDAIGGVVNIITNRKSQEKQSISASLAAGTQNTLQANFGIFGTLNRTNYNFSQSLASTGGFSTAATKNDADKFENDGFKTSNSQLSITHELTKKLSINGLYRFNTYKTDLDEGAFVDDKDYTYLSKNNQVGGGLTLELPKGKLVFNYLYNQTYRNFKNDSSDVVASAFAKYSNTDYTSKASYAEIFTNFKLHKTTEWLIGADYRAQNMAYDYFSISAFGPYTDTPILADMANIDNQSVYSSLNVNLVNGLGLELGGRLNNHSVYGNNFTYSVNPFFVVNDYIKFFATASSSFKNPALYQLYSPYGNLDLKPENAKTVDLGWQFFGKSKSNYLRMVYFNRQYTDLISFLSTNQPPYGQYTNLAEQKNQGLEVDGNLNCKKFTFSGNYTFLDGKISDDLKSFAKEINAFLRRPNHNFNLTASYSISTKLKGSVTAQHLSKRNDLFYNSATFANEAVILDGFTQIHTNWNYKINETVGLFLNIQNITNKSFTEVYGYSSRPFTALFGLSFTK</sequence>
<dbReference type="AlphaFoldDB" id="A0AAE3GZ64"/>
<keyword evidence="6" id="KW-0406">Ion transport</keyword>
<dbReference type="PANTHER" id="PTHR30069">
    <property type="entry name" value="TONB-DEPENDENT OUTER MEMBRANE RECEPTOR"/>
    <property type="match status" value="1"/>
</dbReference>
<dbReference type="GO" id="GO:0006811">
    <property type="term" value="P:monoatomic ion transport"/>
    <property type="evidence" value="ECO:0007669"/>
    <property type="project" value="UniProtKB-KW"/>
</dbReference>
<evidence type="ECO:0000313" key="14">
    <source>
        <dbReference type="EMBL" id="MCP9761330.1"/>
    </source>
</evidence>
<keyword evidence="2 10" id="KW-0813">Transport</keyword>
<evidence type="ECO:0000256" key="9">
    <source>
        <dbReference type="ARBA" id="ARBA00023237"/>
    </source>
</evidence>
<dbReference type="InterPro" id="IPR012910">
    <property type="entry name" value="Plug_dom"/>
</dbReference>
<feature type="domain" description="TonB-dependent receptor plug" evidence="13">
    <location>
        <begin position="44"/>
        <end position="151"/>
    </location>
</feature>
<reference evidence="14 15" key="1">
    <citation type="submission" date="2018-11" db="EMBL/GenBank/DDBJ databases">
        <title>Novel bacteria species description.</title>
        <authorList>
            <person name="Han J.-H."/>
        </authorList>
    </citation>
    <scope>NUCLEOTIDE SEQUENCE [LARGE SCALE GENOMIC DNA]</scope>
    <source>
        <strain evidence="14 15">KCTC23259</strain>
    </source>
</reference>
<dbReference type="Pfam" id="PF07715">
    <property type="entry name" value="Plug"/>
    <property type="match status" value="1"/>
</dbReference>
<evidence type="ECO:0000256" key="3">
    <source>
        <dbReference type="ARBA" id="ARBA00022452"/>
    </source>
</evidence>